<dbReference type="KEGG" id="dvv:114325749"/>
<feature type="signal peptide" evidence="1">
    <location>
        <begin position="1"/>
        <end position="24"/>
    </location>
</feature>
<dbReference type="EnsemblMetazoa" id="XM_028273885.2">
    <property type="protein sequence ID" value="XP_028129686.1"/>
    <property type="gene ID" value="LOC114325749"/>
</dbReference>
<keyword evidence="1" id="KW-0732">Signal</keyword>
<evidence type="ECO:0000313" key="4">
    <source>
        <dbReference type="RefSeq" id="XP_028129686.1"/>
    </source>
</evidence>
<reference evidence="2" key="2">
    <citation type="submission" date="2025-05" db="UniProtKB">
        <authorList>
            <consortium name="EnsemblMetazoa"/>
        </authorList>
    </citation>
    <scope>IDENTIFICATION</scope>
</reference>
<dbReference type="AlphaFoldDB" id="A0A6P7F2X1"/>
<protein>
    <submittedName>
        <fullName evidence="4">Uncharacterized protein LOC114325749</fullName>
    </submittedName>
</protein>
<feature type="chain" id="PRO_5027981259" evidence="1">
    <location>
        <begin position="25"/>
        <end position="125"/>
    </location>
</feature>
<evidence type="ECO:0000256" key="1">
    <source>
        <dbReference type="SAM" id="SignalP"/>
    </source>
</evidence>
<dbReference type="InParanoid" id="A0A6P7F2X1"/>
<dbReference type="Pfam" id="PF15868">
    <property type="entry name" value="MBF2"/>
    <property type="match status" value="1"/>
</dbReference>
<gene>
    <name evidence="4" type="primary">LOC114325749</name>
</gene>
<dbReference type="Proteomes" id="UP001652700">
    <property type="component" value="Unplaced"/>
</dbReference>
<sequence>MFSHIIKSFCSLVVLIALVQQSRADDLEHCDQVGGNKLVYNHKVEGTYIKLRIPEENFLENLINCYQILDLTGSSCKPQITEGGYSHNFMELLLENAKGEMMQYEIQVYTTVPTTENPTTMWNVL</sequence>
<proteinExistence type="predicted"/>
<dbReference type="InterPro" id="IPR031734">
    <property type="entry name" value="MBF2"/>
</dbReference>
<organism evidence="4">
    <name type="scientific">Diabrotica virgifera virgifera</name>
    <name type="common">western corn rootworm</name>
    <dbReference type="NCBI Taxonomy" id="50390"/>
    <lineage>
        <taxon>Eukaryota</taxon>
        <taxon>Metazoa</taxon>
        <taxon>Ecdysozoa</taxon>
        <taxon>Arthropoda</taxon>
        <taxon>Hexapoda</taxon>
        <taxon>Insecta</taxon>
        <taxon>Pterygota</taxon>
        <taxon>Neoptera</taxon>
        <taxon>Endopterygota</taxon>
        <taxon>Coleoptera</taxon>
        <taxon>Polyphaga</taxon>
        <taxon>Cucujiformia</taxon>
        <taxon>Chrysomeloidea</taxon>
        <taxon>Chrysomelidae</taxon>
        <taxon>Galerucinae</taxon>
        <taxon>Diabroticina</taxon>
        <taxon>Diabroticites</taxon>
        <taxon>Diabrotica</taxon>
    </lineage>
</organism>
<evidence type="ECO:0000313" key="2">
    <source>
        <dbReference type="EnsemblMetazoa" id="XP_028129686.1"/>
    </source>
</evidence>
<evidence type="ECO:0000313" key="3">
    <source>
        <dbReference type="Proteomes" id="UP001652700"/>
    </source>
</evidence>
<reference evidence="4" key="1">
    <citation type="submission" date="2025-04" db="UniProtKB">
        <authorList>
            <consortium name="RefSeq"/>
        </authorList>
    </citation>
    <scope>IDENTIFICATION</scope>
    <source>
        <tissue evidence="4">Whole insect</tissue>
    </source>
</reference>
<accession>A0A6P7F2X1</accession>
<name>A0A6P7F2X1_DIAVI</name>
<dbReference type="RefSeq" id="XP_028129686.1">
    <property type="nucleotide sequence ID" value="XM_028273885.1"/>
</dbReference>
<keyword evidence="3" id="KW-1185">Reference proteome</keyword>
<dbReference type="GeneID" id="114325749"/>